<evidence type="ECO:0000256" key="2">
    <source>
        <dbReference type="SAM" id="MobiDB-lite"/>
    </source>
</evidence>
<name>A0A2A4GBB8_9FLAO</name>
<dbReference type="AlphaFoldDB" id="A0A2A4GBB8"/>
<protein>
    <recommendedName>
        <fullName evidence="6">DUF4890 domain-containing protein</fullName>
    </recommendedName>
</protein>
<feature type="coiled-coil region" evidence="1">
    <location>
        <begin position="66"/>
        <end position="93"/>
    </location>
</feature>
<dbReference type="RefSeq" id="WP_097441273.1">
    <property type="nucleotide sequence ID" value="NZ_NBWU01000001.1"/>
</dbReference>
<evidence type="ECO:0000256" key="3">
    <source>
        <dbReference type="SAM" id="SignalP"/>
    </source>
</evidence>
<comment type="caution">
    <text evidence="4">The sequence shown here is derived from an EMBL/GenBank/DDBJ whole genome shotgun (WGS) entry which is preliminary data.</text>
</comment>
<evidence type="ECO:0000313" key="4">
    <source>
        <dbReference type="EMBL" id="PCE65743.1"/>
    </source>
</evidence>
<keyword evidence="3" id="KW-0732">Signal</keyword>
<reference evidence="4 5" key="1">
    <citation type="submission" date="2017-04" db="EMBL/GenBank/DDBJ databases">
        <title>A new member of the family Flavobacteriaceae isolated from ascidians.</title>
        <authorList>
            <person name="Chen L."/>
        </authorList>
    </citation>
    <scope>NUCLEOTIDE SEQUENCE [LARGE SCALE GENOMIC DNA]</scope>
    <source>
        <strain evidence="4 5">HQA918</strain>
    </source>
</reference>
<gene>
    <name evidence="4" type="ORF">B7P33_00100</name>
</gene>
<dbReference type="EMBL" id="NBWU01000001">
    <property type="protein sequence ID" value="PCE65743.1"/>
    <property type="molecule type" value="Genomic_DNA"/>
</dbReference>
<keyword evidence="5" id="KW-1185">Reference proteome</keyword>
<proteinExistence type="predicted"/>
<dbReference type="Proteomes" id="UP000219559">
    <property type="component" value="Unassembled WGS sequence"/>
</dbReference>
<accession>A0A2A4GBB8</accession>
<evidence type="ECO:0008006" key="6">
    <source>
        <dbReference type="Google" id="ProtNLM"/>
    </source>
</evidence>
<evidence type="ECO:0000256" key="1">
    <source>
        <dbReference type="SAM" id="Coils"/>
    </source>
</evidence>
<feature type="compositionally biased region" description="Basic residues" evidence="2">
    <location>
        <begin position="128"/>
        <end position="150"/>
    </location>
</feature>
<feature type="chain" id="PRO_5012562502" description="DUF4890 domain-containing protein" evidence="3">
    <location>
        <begin position="20"/>
        <end position="156"/>
    </location>
</feature>
<feature type="region of interest" description="Disordered" evidence="2">
    <location>
        <begin position="128"/>
        <end position="156"/>
    </location>
</feature>
<evidence type="ECO:0000313" key="5">
    <source>
        <dbReference type="Proteomes" id="UP000219559"/>
    </source>
</evidence>
<dbReference type="Gene3D" id="1.20.120.1490">
    <property type="match status" value="1"/>
</dbReference>
<organism evidence="4 5">
    <name type="scientific">Sediminicola luteus</name>
    <dbReference type="NCBI Taxonomy" id="319238"/>
    <lineage>
        <taxon>Bacteria</taxon>
        <taxon>Pseudomonadati</taxon>
        <taxon>Bacteroidota</taxon>
        <taxon>Flavobacteriia</taxon>
        <taxon>Flavobacteriales</taxon>
        <taxon>Flavobacteriaceae</taxon>
        <taxon>Sediminicola</taxon>
    </lineage>
</organism>
<sequence>MKKTVVVLMALFMGLTVMAQKKEGQMRKMHDTFKDMSPEQVATLKSKKMALHLDLSESQTQQIKALEKERITEMRAQHEARKAQKEKGEAQDADTRFKMMEARLDQQLAHQKQMKQILNAEQYEQWKKMRHKKEAMVKRSQKKKKMHKRMKNGERK</sequence>
<dbReference type="OrthoDB" id="956918at2"/>
<keyword evidence="1" id="KW-0175">Coiled coil</keyword>
<feature type="signal peptide" evidence="3">
    <location>
        <begin position="1"/>
        <end position="19"/>
    </location>
</feature>